<sequence>MTNKSKNLKTKQNKKIGRKLNNHGYVNVYDSQACKYQLIKMQTLKKQTNKQTNKQCERSVNGIWMDNDESETLALYEIREGIIAGYYDSPDECPVFGRIDGMVCFFFFFLNVLRHVCVCVLVEYTNNDNNDNKQ</sequence>
<gene>
    <name evidence="1" type="ORF">RFI_14824</name>
</gene>
<reference evidence="1 2" key="1">
    <citation type="journal article" date="2013" name="Curr. Biol.">
        <title>The Genome of the Foraminiferan Reticulomyxa filosa.</title>
        <authorList>
            <person name="Glockner G."/>
            <person name="Hulsmann N."/>
            <person name="Schleicher M."/>
            <person name="Noegel A.A."/>
            <person name="Eichinger L."/>
            <person name="Gallinger C."/>
            <person name="Pawlowski J."/>
            <person name="Sierra R."/>
            <person name="Euteneuer U."/>
            <person name="Pillet L."/>
            <person name="Moustafa A."/>
            <person name="Platzer M."/>
            <person name="Groth M."/>
            <person name="Szafranski K."/>
            <person name="Schliwa M."/>
        </authorList>
    </citation>
    <scope>NUCLEOTIDE SEQUENCE [LARGE SCALE GENOMIC DNA]</scope>
</reference>
<proteinExistence type="predicted"/>
<accession>X6N9H5</accession>
<dbReference type="Proteomes" id="UP000023152">
    <property type="component" value="Unassembled WGS sequence"/>
</dbReference>
<keyword evidence="2" id="KW-1185">Reference proteome</keyword>
<dbReference type="AlphaFoldDB" id="X6N9H5"/>
<evidence type="ECO:0000313" key="1">
    <source>
        <dbReference type="EMBL" id="ETO22374.1"/>
    </source>
</evidence>
<organism evidence="1 2">
    <name type="scientific">Reticulomyxa filosa</name>
    <dbReference type="NCBI Taxonomy" id="46433"/>
    <lineage>
        <taxon>Eukaryota</taxon>
        <taxon>Sar</taxon>
        <taxon>Rhizaria</taxon>
        <taxon>Retaria</taxon>
        <taxon>Foraminifera</taxon>
        <taxon>Monothalamids</taxon>
        <taxon>Reticulomyxidae</taxon>
        <taxon>Reticulomyxa</taxon>
    </lineage>
</organism>
<name>X6N9H5_RETFI</name>
<dbReference type="EMBL" id="ASPP01010793">
    <property type="protein sequence ID" value="ETO22374.1"/>
    <property type="molecule type" value="Genomic_DNA"/>
</dbReference>
<protein>
    <submittedName>
        <fullName evidence="1">Uncharacterized protein</fullName>
    </submittedName>
</protein>
<evidence type="ECO:0000313" key="2">
    <source>
        <dbReference type="Proteomes" id="UP000023152"/>
    </source>
</evidence>
<comment type="caution">
    <text evidence="1">The sequence shown here is derived from an EMBL/GenBank/DDBJ whole genome shotgun (WGS) entry which is preliminary data.</text>
</comment>